<evidence type="ECO:0000313" key="3">
    <source>
        <dbReference type="Proteomes" id="UP000076761"/>
    </source>
</evidence>
<keyword evidence="3" id="KW-1185">Reference proteome</keyword>
<evidence type="ECO:0000259" key="1">
    <source>
        <dbReference type="PROSITE" id="PS50181"/>
    </source>
</evidence>
<proteinExistence type="predicted"/>
<dbReference type="OrthoDB" id="3238099at2759"/>
<dbReference type="InterPro" id="IPR001810">
    <property type="entry name" value="F-box_dom"/>
</dbReference>
<name>A0A165NQ86_9AGAM</name>
<feature type="domain" description="F-box" evidence="1">
    <location>
        <begin position="1"/>
        <end position="43"/>
    </location>
</feature>
<sequence length="504" mass="57187">MSLLPVELWYDVITHLSKTDLRSCLGVSRIFHDIALKQTFSSITLYFGGMYLLHTLRPRFVLEKNSEAVEYDEKLYETTLDILVRLSEDVQFAAVVQSITIVWERSSMSFQYIDKSTMSSLLKALVNLPHLKAFHWYGDWPDLEEADDLPNKLSLLCQSLVSLRLPRSADVLIRSSGRSLKLGQLKNLRSMTCYEHPDVDCSRHEADNPGNVDFQEIMYNNESSLDSVEVDARAFMESTPAFSRLTFLHVQNTTDDLLPRLGLVLREVPSLQSLSLHTGDAQPDGAFALLQGHSSDMPQLNSLRISSHGWVNAERSAPFIDALQQLKSLRRLDLDFVFDDDPTIILSPILHRRSPIEVLGLNLERAAPRSTSSMTWTYEQCERLSDCLPDSLLALRITSTFERVDCYTMPLLDRLGQLSSLRFLYIANEGGFHPFLATDLAADYASLATIGVNDRIWDVSRVDGIAKLHHWADPQILIRPKEMFASEDDHWLISHCCISQYTCS</sequence>
<dbReference type="EMBL" id="KV425629">
    <property type="protein sequence ID" value="KZT19952.1"/>
    <property type="molecule type" value="Genomic_DNA"/>
</dbReference>
<dbReference type="Gene3D" id="3.80.10.10">
    <property type="entry name" value="Ribonuclease Inhibitor"/>
    <property type="match status" value="1"/>
</dbReference>
<dbReference type="InParanoid" id="A0A165NQ86"/>
<dbReference type="SUPFAM" id="SSF81383">
    <property type="entry name" value="F-box domain"/>
    <property type="match status" value="1"/>
</dbReference>
<reference evidence="2 3" key="1">
    <citation type="journal article" date="2016" name="Mol. Biol. Evol.">
        <title>Comparative Genomics of Early-Diverging Mushroom-Forming Fungi Provides Insights into the Origins of Lignocellulose Decay Capabilities.</title>
        <authorList>
            <person name="Nagy L.G."/>
            <person name="Riley R."/>
            <person name="Tritt A."/>
            <person name="Adam C."/>
            <person name="Daum C."/>
            <person name="Floudas D."/>
            <person name="Sun H."/>
            <person name="Yadav J.S."/>
            <person name="Pangilinan J."/>
            <person name="Larsson K.H."/>
            <person name="Matsuura K."/>
            <person name="Barry K."/>
            <person name="Labutti K."/>
            <person name="Kuo R."/>
            <person name="Ohm R.A."/>
            <person name="Bhattacharya S.S."/>
            <person name="Shirouzu T."/>
            <person name="Yoshinaga Y."/>
            <person name="Martin F.M."/>
            <person name="Grigoriev I.V."/>
            <person name="Hibbett D.S."/>
        </authorList>
    </citation>
    <scope>NUCLEOTIDE SEQUENCE [LARGE SCALE GENOMIC DNA]</scope>
    <source>
        <strain evidence="2 3">HHB14362 ss-1</strain>
    </source>
</reference>
<evidence type="ECO:0000313" key="2">
    <source>
        <dbReference type="EMBL" id="KZT19952.1"/>
    </source>
</evidence>
<gene>
    <name evidence="2" type="ORF">NEOLEDRAFT_1245545</name>
</gene>
<organism evidence="2 3">
    <name type="scientific">Neolentinus lepideus HHB14362 ss-1</name>
    <dbReference type="NCBI Taxonomy" id="1314782"/>
    <lineage>
        <taxon>Eukaryota</taxon>
        <taxon>Fungi</taxon>
        <taxon>Dikarya</taxon>
        <taxon>Basidiomycota</taxon>
        <taxon>Agaricomycotina</taxon>
        <taxon>Agaricomycetes</taxon>
        <taxon>Gloeophyllales</taxon>
        <taxon>Gloeophyllaceae</taxon>
        <taxon>Neolentinus</taxon>
    </lineage>
</organism>
<accession>A0A165NQ86</accession>
<dbReference type="SUPFAM" id="SSF52047">
    <property type="entry name" value="RNI-like"/>
    <property type="match status" value="1"/>
</dbReference>
<dbReference type="InterPro" id="IPR036047">
    <property type="entry name" value="F-box-like_dom_sf"/>
</dbReference>
<dbReference type="InterPro" id="IPR032675">
    <property type="entry name" value="LRR_dom_sf"/>
</dbReference>
<dbReference type="Proteomes" id="UP000076761">
    <property type="component" value="Unassembled WGS sequence"/>
</dbReference>
<dbReference type="AlphaFoldDB" id="A0A165NQ86"/>
<protein>
    <recommendedName>
        <fullName evidence="1">F-box domain-containing protein</fullName>
    </recommendedName>
</protein>
<dbReference type="PROSITE" id="PS50181">
    <property type="entry name" value="FBOX"/>
    <property type="match status" value="1"/>
</dbReference>